<accession>A0A8X6LGJ3</accession>
<comment type="caution">
    <text evidence="2">The sequence shown here is derived from an EMBL/GenBank/DDBJ whole genome shotgun (WGS) entry which is preliminary data.</text>
</comment>
<feature type="region of interest" description="Disordered" evidence="1">
    <location>
        <begin position="336"/>
        <end position="461"/>
    </location>
</feature>
<evidence type="ECO:0000313" key="2">
    <source>
        <dbReference type="EMBL" id="GFR06399.1"/>
    </source>
</evidence>
<organism evidence="2 3">
    <name type="scientific">Trichonephila clavata</name>
    <name type="common">Joro spider</name>
    <name type="synonym">Nephila clavata</name>
    <dbReference type="NCBI Taxonomy" id="2740835"/>
    <lineage>
        <taxon>Eukaryota</taxon>
        <taxon>Metazoa</taxon>
        <taxon>Ecdysozoa</taxon>
        <taxon>Arthropoda</taxon>
        <taxon>Chelicerata</taxon>
        <taxon>Arachnida</taxon>
        <taxon>Araneae</taxon>
        <taxon>Araneomorphae</taxon>
        <taxon>Entelegynae</taxon>
        <taxon>Araneoidea</taxon>
        <taxon>Nephilidae</taxon>
        <taxon>Trichonephila</taxon>
    </lineage>
</organism>
<evidence type="ECO:0000313" key="3">
    <source>
        <dbReference type="Proteomes" id="UP000887116"/>
    </source>
</evidence>
<feature type="compositionally biased region" description="Low complexity" evidence="1">
    <location>
        <begin position="145"/>
        <end position="182"/>
    </location>
</feature>
<feature type="compositionally biased region" description="Polar residues" evidence="1">
    <location>
        <begin position="348"/>
        <end position="461"/>
    </location>
</feature>
<feature type="region of interest" description="Disordered" evidence="1">
    <location>
        <begin position="129"/>
        <end position="188"/>
    </location>
</feature>
<dbReference type="InterPro" id="IPR036388">
    <property type="entry name" value="WH-like_DNA-bd_sf"/>
</dbReference>
<reference evidence="2" key="1">
    <citation type="submission" date="2020-07" db="EMBL/GenBank/DDBJ databases">
        <title>Multicomponent nature underlies the extraordinary mechanical properties of spider dragline silk.</title>
        <authorList>
            <person name="Kono N."/>
            <person name="Nakamura H."/>
            <person name="Mori M."/>
            <person name="Yoshida Y."/>
            <person name="Ohtoshi R."/>
            <person name="Malay A.D."/>
            <person name="Moran D.A.P."/>
            <person name="Tomita M."/>
            <person name="Numata K."/>
            <person name="Arakawa K."/>
        </authorList>
    </citation>
    <scope>NUCLEOTIDE SEQUENCE</scope>
</reference>
<sequence>MAYGNKIVSFNVELVKKMGRRGPRLIIFLEKGLLTDKYRNLKYEDISKSIFSIYFPHKTKLLSLADEQIFKDWYTLNKKEYVSKKDYTDARQAMSSSLRKSDYVEKVLVNGNKLVYRILKEEEVVEKKKKKDELKKMKKEESDYGSDLSSVDSPKSSGVDSPSSSGVGSPSSSGVDSPGSSGIDSTIGDDLDIESSSKLIQDISHNHGFGFPYQTKSVLKGNLLSDKFIPMPVSDPMDFVEEPMYVDNTVDVNLSEPQNSIIRNGSVTLDTVDYTRTGDNIPTQEILSQQDFQNFEDISYGNLITRNFLPNDGSLPSFDDHPSDFNFELFGSDLDKLLPPHTNMEMPPQTSMEMPPQTSMEMPPQTSMEMPPQTSMELPPQTSMELPPQTSMELPPQTSMELPPQTSMELPPQTSMELPPQTSMELPPQTSMELPPQTSMELPPQTSMELPPQTSMELPPQTSMELPPLTNPDLHRLISDVPSSDKTVAGKRIFQCTKFGYLRKLLVLFCEAQISEVHSANAGEMQIIFDDTVYKEIQGHNLLDCMFFGDDMLAIFQPRNE</sequence>
<dbReference type="AlphaFoldDB" id="A0A8X6LGJ3"/>
<feature type="compositionally biased region" description="Basic and acidic residues" evidence="1">
    <location>
        <begin position="129"/>
        <end position="142"/>
    </location>
</feature>
<name>A0A8X6LGJ3_TRICU</name>
<evidence type="ECO:0000256" key="1">
    <source>
        <dbReference type="SAM" id="MobiDB-lite"/>
    </source>
</evidence>
<dbReference type="OrthoDB" id="6437671at2759"/>
<protein>
    <submittedName>
        <fullName evidence="2">Uncharacterized protein</fullName>
    </submittedName>
</protein>
<dbReference type="EMBL" id="BMAO01035852">
    <property type="protein sequence ID" value="GFR06399.1"/>
    <property type="molecule type" value="Genomic_DNA"/>
</dbReference>
<proteinExistence type="predicted"/>
<gene>
    <name evidence="2" type="primary">NCL1_39591</name>
    <name evidence="2" type="ORF">TNCT_7371</name>
</gene>
<keyword evidence="3" id="KW-1185">Reference proteome</keyword>
<dbReference type="Proteomes" id="UP000887116">
    <property type="component" value="Unassembled WGS sequence"/>
</dbReference>
<dbReference type="Gene3D" id="1.10.10.10">
    <property type="entry name" value="Winged helix-like DNA-binding domain superfamily/Winged helix DNA-binding domain"/>
    <property type="match status" value="1"/>
</dbReference>